<keyword evidence="2" id="KW-1185">Reference proteome</keyword>
<dbReference type="Gene3D" id="2.10.70.10">
    <property type="entry name" value="Complement Module, domain 1"/>
    <property type="match status" value="1"/>
</dbReference>
<comment type="caution">
    <text evidence="1">The sequence shown here is derived from an EMBL/GenBank/DDBJ whole genome shotgun (WGS) entry which is preliminary data.</text>
</comment>
<name>A0ABV6IH65_9BURK</name>
<dbReference type="RefSeq" id="WP_390212552.1">
    <property type="nucleotide sequence ID" value="NZ_JBHLXJ010000012.1"/>
</dbReference>
<dbReference type="EMBL" id="JBHLXJ010000012">
    <property type="protein sequence ID" value="MFC0350351.1"/>
    <property type="molecule type" value="Genomic_DNA"/>
</dbReference>
<organism evidence="1 2">
    <name type="scientific">Undibacterium danionis</name>
    <dbReference type="NCBI Taxonomy" id="1812100"/>
    <lineage>
        <taxon>Bacteria</taxon>
        <taxon>Pseudomonadati</taxon>
        <taxon>Pseudomonadota</taxon>
        <taxon>Betaproteobacteria</taxon>
        <taxon>Burkholderiales</taxon>
        <taxon>Oxalobacteraceae</taxon>
        <taxon>Undibacterium</taxon>
    </lineage>
</organism>
<evidence type="ECO:0000313" key="1">
    <source>
        <dbReference type="EMBL" id="MFC0350351.1"/>
    </source>
</evidence>
<dbReference type="Pfam" id="PF10636">
    <property type="entry name" value="hemP"/>
    <property type="match status" value="1"/>
</dbReference>
<evidence type="ECO:0000313" key="2">
    <source>
        <dbReference type="Proteomes" id="UP001589844"/>
    </source>
</evidence>
<accession>A0ABV6IH65</accession>
<reference evidence="1 2" key="1">
    <citation type="submission" date="2024-09" db="EMBL/GenBank/DDBJ databases">
        <authorList>
            <person name="Sun Q."/>
            <person name="Mori K."/>
        </authorList>
    </citation>
    <scope>NUCLEOTIDE SEQUENCE [LARGE SCALE GENOMIC DNA]</scope>
    <source>
        <strain evidence="1 2">CCM 8677</strain>
    </source>
</reference>
<sequence>MTTTANHKTYHELPRPRAVTVTTPTAALLRISSQDILKGRQEVEIEHNGMLYRFRCTSLGKLILTK</sequence>
<dbReference type="Proteomes" id="UP001589844">
    <property type="component" value="Unassembled WGS sequence"/>
</dbReference>
<dbReference type="InterPro" id="IPR019600">
    <property type="entry name" value="Hemin_uptake_protein_HemP"/>
</dbReference>
<proteinExistence type="predicted"/>
<protein>
    <submittedName>
        <fullName evidence="1">Hemin uptake protein HemP</fullName>
    </submittedName>
</protein>
<gene>
    <name evidence="1" type="primary">hemP</name>
    <name evidence="1" type="ORF">ACFFJH_11080</name>
</gene>